<accession>A0ABQ1UNZ8</accession>
<feature type="transmembrane region" description="Helical" evidence="2">
    <location>
        <begin position="45"/>
        <end position="64"/>
    </location>
</feature>
<evidence type="ECO:0008006" key="5">
    <source>
        <dbReference type="Google" id="ProtNLM"/>
    </source>
</evidence>
<dbReference type="EMBL" id="BMIU01000002">
    <property type="protein sequence ID" value="GGF21606.1"/>
    <property type="molecule type" value="Genomic_DNA"/>
</dbReference>
<keyword evidence="2" id="KW-0812">Transmembrane</keyword>
<name>A0ABQ1UNZ8_9BACT</name>
<gene>
    <name evidence="3" type="ORF">GCM10011339_07070</name>
</gene>
<keyword evidence="4" id="KW-1185">Reference proteome</keyword>
<keyword evidence="2" id="KW-0472">Membrane</keyword>
<feature type="compositionally biased region" description="Basic and acidic residues" evidence="1">
    <location>
        <begin position="107"/>
        <end position="120"/>
    </location>
</feature>
<evidence type="ECO:0000256" key="1">
    <source>
        <dbReference type="SAM" id="MobiDB-lite"/>
    </source>
</evidence>
<proteinExistence type="predicted"/>
<feature type="region of interest" description="Disordered" evidence="1">
    <location>
        <begin position="158"/>
        <end position="177"/>
    </location>
</feature>
<comment type="caution">
    <text evidence="3">The sequence shown here is derived from an EMBL/GenBank/DDBJ whole genome shotgun (WGS) entry which is preliminary data.</text>
</comment>
<evidence type="ECO:0000256" key="2">
    <source>
        <dbReference type="SAM" id="Phobius"/>
    </source>
</evidence>
<feature type="region of interest" description="Disordered" evidence="1">
    <location>
        <begin position="83"/>
        <end position="148"/>
    </location>
</feature>
<evidence type="ECO:0000313" key="3">
    <source>
        <dbReference type="EMBL" id="GGF21606.1"/>
    </source>
</evidence>
<feature type="region of interest" description="Disordered" evidence="1">
    <location>
        <begin position="1"/>
        <end position="23"/>
    </location>
</feature>
<protein>
    <recommendedName>
        <fullName evidence="5">Anti-sigma factor</fullName>
    </recommendedName>
</protein>
<dbReference type="RefSeq" id="WP_137401010.1">
    <property type="nucleotide sequence ID" value="NZ_BMIU01000002.1"/>
</dbReference>
<keyword evidence="2" id="KW-1133">Transmembrane helix</keyword>
<sequence length="263" mass="29167">MDKQQHPIDKLFRDKLEQHHEKPSRLAWERLESQLEPNKSGNKWGWMRAAAVFIGIIGLAYLLWQYAPVQQPTAPQIAEKTAEKDLLPNEDSKTAPQPTITDQPASEEVKAPIAEKEQPENKQNTTKPTGQEPSAKTSKTPVKPVQKDIQQEQVAELNQKGTAVPKADIKPLPQLEVPSPDMEELIAENTTVTTEKEAAVPYKVSIKSSGISEKPKKEKLVEEIGNKINTLGGLLGKVDQGYADLQDAKNNLFAALITKNETK</sequence>
<dbReference type="Proteomes" id="UP000647339">
    <property type="component" value="Unassembled WGS sequence"/>
</dbReference>
<evidence type="ECO:0000313" key="4">
    <source>
        <dbReference type="Proteomes" id="UP000647339"/>
    </source>
</evidence>
<organism evidence="3 4">
    <name type="scientific">Echinicola rosea</name>
    <dbReference type="NCBI Taxonomy" id="1807691"/>
    <lineage>
        <taxon>Bacteria</taxon>
        <taxon>Pseudomonadati</taxon>
        <taxon>Bacteroidota</taxon>
        <taxon>Cytophagia</taxon>
        <taxon>Cytophagales</taxon>
        <taxon>Cyclobacteriaceae</taxon>
        <taxon>Echinicola</taxon>
    </lineage>
</organism>
<feature type="compositionally biased region" description="Basic and acidic residues" evidence="1">
    <location>
        <begin position="83"/>
        <end position="93"/>
    </location>
</feature>
<feature type="compositionally biased region" description="Polar residues" evidence="1">
    <location>
        <begin position="94"/>
        <end position="104"/>
    </location>
</feature>
<feature type="compositionally biased region" description="Polar residues" evidence="1">
    <location>
        <begin position="121"/>
        <end position="140"/>
    </location>
</feature>
<reference evidence="4" key="1">
    <citation type="journal article" date="2019" name="Int. J. Syst. Evol. Microbiol.">
        <title>The Global Catalogue of Microorganisms (GCM) 10K type strain sequencing project: providing services to taxonomists for standard genome sequencing and annotation.</title>
        <authorList>
            <consortium name="The Broad Institute Genomics Platform"/>
            <consortium name="The Broad Institute Genome Sequencing Center for Infectious Disease"/>
            <person name="Wu L."/>
            <person name="Ma J."/>
        </authorList>
    </citation>
    <scope>NUCLEOTIDE SEQUENCE [LARGE SCALE GENOMIC DNA]</scope>
    <source>
        <strain evidence="4">CGMCC 1.15407</strain>
    </source>
</reference>